<evidence type="ECO:0000313" key="4">
    <source>
        <dbReference type="Proteomes" id="UP000295382"/>
    </source>
</evidence>
<dbReference type="EMBL" id="SLZQ01000002">
    <property type="protein sequence ID" value="TCS38416.1"/>
    <property type="molecule type" value="Genomic_DNA"/>
</dbReference>
<organism evidence="3 4">
    <name type="scientific">Paucimonas lemoignei</name>
    <name type="common">Pseudomonas lemoignei</name>
    <dbReference type="NCBI Taxonomy" id="29443"/>
    <lineage>
        <taxon>Bacteria</taxon>
        <taxon>Pseudomonadati</taxon>
        <taxon>Pseudomonadota</taxon>
        <taxon>Betaproteobacteria</taxon>
        <taxon>Burkholderiales</taxon>
        <taxon>Burkholderiaceae</taxon>
        <taxon>Paucimonas</taxon>
    </lineage>
</organism>
<proteinExistence type="inferred from homology"/>
<accession>A0A4R3HYK2</accession>
<gene>
    <name evidence="3" type="ORF">EDC30_102155</name>
</gene>
<dbReference type="InterPro" id="IPR005031">
    <property type="entry name" value="COQ10_START"/>
</dbReference>
<dbReference type="RefSeq" id="WP_132257493.1">
    <property type="nucleotide sequence ID" value="NZ_SLZQ01000002.1"/>
</dbReference>
<dbReference type="Pfam" id="PF03364">
    <property type="entry name" value="Polyketide_cyc"/>
    <property type="match status" value="1"/>
</dbReference>
<comment type="similarity">
    <text evidence="1">Belongs to the ribosome association toxin RatA family.</text>
</comment>
<sequence length="166" mass="19412">MLPSRLNKYHLTTLWKFDAPLELVWKTILDSESWPQWWQGVERVVTLDRGDASGIGARQRYIWKSALPYRLKFVSRVTRVEPMRILEGRVEGDVEGIGCWHFGQDKGLTIVRYEWHVQTTRSWMNVLSLFAKPFFRRSHDALMRAGGQGLAHHLQTCLVAYQTLRT</sequence>
<evidence type="ECO:0000259" key="2">
    <source>
        <dbReference type="Pfam" id="PF03364"/>
    </source>
</evidence>
<reference evidence="3 4" key="1">
    <citation type="submission" date="2019-03" db="EMBL/GenBank/DDBJ databases">
        <title>Genomic Encyclopedia of Type Strains, Phase IV (KMG-IV): sequencing the most valuable type-strain genomes for metagenomic binning, comparative biology and taxonomic classification.</title>
        <authorList>
            <person name="Goeker M."/>
        </authorList>
    </citation>
    <scope>NUCLEOTIDE SEQUENCE [LARGE SCALE GENOMIC DNA]</scope>
    <source>
        <strain evidence="3 4">DSM 7445</strain>
    </source>
</reference>
<keyword evidence="4" id="KW-1185">Reference proteome</keyword>
<dbReference type="InterPro" id="IPR023393">
    <property type="entry name" value="START-like_dom_sf"/>
</dbReference>
<evidence type="ECO:0000256" key="1">
    <source>
        <dbReference type="ARBA" id="ARBA00008918"/>
    </source>
</evidence>
<protein>
    <submittedName>
        <fullName evidence="3">Polyketide cyclase/dehydrase/lipid transport protein</fullName>
    </submittedName>
</protein>
<dbReference type="AlphaFoldDB" id="A0A4R3HYK2"/>
<dbReference type="SUPFAM" id="SSF55961">
    <property type="entry name" value="Bet v1-like"/>
    <property type="match status" value="1"/>
</dbReference>
<comment type="caution">
    <text evidence="3">The sequence shown here is derived from an EMBL/GenBank/DDBJ whole genome shotgun (WGS) entry which is preliminary data.</text>
</comment>
<dbReference type="CDD" id="cd07824">
    <property type="entry name" value="SRPBCC_6"/>
    <property type="match status" value="1"/>
</dbReference>
<feature type="domain" description="Coenzyme Q-binding protein COQ10 START" evidence="2">
    <location>
        <begin position="18"/>
        <end position="141"/>
    </location>
</feature>
<evidence type="ECO:0000313" key="3">
    <source>
        <dbReference type="EMBL" id="TCS38416.1"/>
    </source>
</evidence>
<dbReference type="Proteomes" id="UP000295382">
    <property type="component" value="Unassembled WGS sequence"/>
</dbReference>
<name>A0A4R3HYK2_PAULE</name>
<dbReference type="OrthoDB" id="5402478at2"/>
<dbReference type="Gene3D" id="3.30.530.20">
    <property type="match status" value="1"/>
</dbReference>